<keyword evidence="8" id="KW-0732">Signal</keyword>
<dbReference type="CDD" id="cd16913">
    <property type="entry name" value="YkuD_like"/>
    <property type="match status" value="1"/>
</dbReference>
<comment type="similarity">
    <text evidence="2">Belongs to the YkuD family.</text>
</comment>
<feature type="active site" description="Proton donor/acceptor" evidence="7">
    <location>
        <position position="295"/>
    </location>
</feature>
<dbReference type="InterPro" id="IPR052905">
    <property type="entry name" value="LD-transpeptidase_YkuD-like"/>
</dbReference>
<keyword evidence="6 7" id="KW-0961">Cell wall biogenesis/degradation</keyword>
<keyword evidence="3" id="KW-0808">Transferase</keyword>
<evidence type="ECO:0000256" key="6">
    <source>
        <dbReference type="ARBA" id="ARBA00023316"/>
    </source>
</evidence>
<evidence type="ECO:0000313" key="10">
    <source>
        <dbReference type="EMBL" id="MVO77360.1"/>
    </source>
</evidence>
<dbReference type="InterPro" id="IPR005490">
    <property type="entry name" value="LD_TPept_cat_dom"/>
</dbReference>
<feature type="chain" id="PRO_5026312964" evidence="8">
    <location>
        <begin position="31"/>
        <end position="399"/>
    </location>
</feature>
<name>A0A6I4IYN7_9SPHN</name>
<dbReference type="GO" id="GO:0071555">
    <property type="term" value="P:cell wall organization"/>
    <property type="evidence" value="ECO:0007669"/>
    <property type="project" value="UniProtKB-UniRule"/>
</dbReference>
<keyword evidence="11" id="KW-1185">Reference proteome</keyword>
<dbReference type="InterPro" id="IPR038063">
    <property type="entry name" value="Transpep_catalytic_dom"/>
</dbReference>
<feature type="active site" description="Nucleophile" evidence="7">
    <location>
        <position position="314"/>
    </location>
</feature>
<dbReference type="GO" id="GO:0004180">
    <property type="term" value="F:carboxypeptidase activity"/>
    <property type="evidence" value="ECO:0007669"/>
    <property type="project" value="UniProtKB-ARBA"/>
</dbReference>
<dbReference type="PANTHER" id="PTHR41533:SF2">
    <property type="entry name" value="BLR7131 PROTEIN"/>
    <property type="match status" value="1"/>
</dbReference>
<evidence type="ECO:0000256" key="5">
    <source>
        <dbReference type="ARBA" id="ARBA00022984"/>
    </source>
</evidence>
<dbReference type="GO" id="GO:0009252">
    <property type="term" value="P:peptidoglycan biosynthetic process"/>
    <property type="evidence" value="ECO:0007669"/>
    <property type="project" value="UniProtKB-UniPathway"/>
</dbReference>
<dbReference type="Gene3D" id="2.40.440.10">
    <property type="entry name" value="L,D-transpeptidase catalytic domain-like"/>
    <property type="match status" value="1"/>
</dbReference>
<evidence type="ECO:0000256" key="2">
    <source>
        <dbReference type="ARBA" id="ARBA00005992"/>
    </source>
</evidence>
<keyword evidence="4 7" id="KW-0133">Cell shape</keyword>
<protein>
    <submittedName>
        <fullName evidence="10">L,D-transpeptidase family protein</fullName>
    </submittedName>
</protein>
<dbReference type="InterPro" id="IPR045380">
    <property type="entry name" value="LD_TPept_scaffold_dom"/>
</dbReference>
<organism evidence="10 11">
    <name type="scientific">Sphingomonas horti</name>
    <dbReference type="NCBI Taxonomy" id="2682842"/>
    <lineage>
        <taxon>Bacteria</taxon>
        <taxon>Pseudomonadati</taxon>
        <taxon>Pseudomonadota</taxon>
        <taxon>Alphaproteobacteria</taxon>
        <taxon>Sphingomonadales</taxon>
        <taxon>Sphingomonadaceae</taxon>
        <taxon>Sphingomonas</taxon>
    </lineage>
</organism>
<dbReference type="AlphaFoldDB" id="A0A6I4IYN7"/>
<dbReference type="EMBL" id="WQMS01000006">
    <property type="protein sequence ID" value="MVO77360.1"/>
    <property type="molecule type" value="Genomic_DNA"/>
</dbReference>
<dbReference type="Proteomes" id="UP000441389">
    <property type="component" value="Unassembled WGS sequence"/>
</dbReference>
<evidence type="ECO:0000313" key="11">
    <source>
        <dbReference type="Proteomes" id="UP000441389"/>
    </source>
</evidence>
<dbReference type="PANTHER" id="PTHR41533">
    <property type="entry name" value="L,D-TRANSPEPTIDASE HI_1667-RELATED"/>
    <property type="match status" value="1"/>
</dbReference>
<dbReference type="RefSeq" id="WP_157026302.1">
    <property type="nucleotide sequence ID" value="NZ_WQMS01000006.1"/>
</dbReference>
<dbReference type="PROSITE" id="PS52029">
    <property type="entry name" value="LD_TPASE"/>
    <property type="match status" value="1"/>
</dbReference>
<gene>
    <name evidence="10" type="ORF">GON01_05330</name>
</gene>
<reference evidence="10 11" key="1">
    <citation type="submission" date="2019-12" db="EMBL/GenBank/DDBJ databases">
        <authorList>
            <person name="Huq M.A."/>
        </authorList>
    </citation>
    <scope>NUCLEOTIDE SEQUENCE [LARGE SCALE GENOMIC DNA]</scope>
    <source>
        <strain evidence="10 11">MAH-20</strain>
    </source>
</reference>
<dbReference type="Pfam" id="PF20142">
    <property type="entry name" value="Scaffold"/>
    <property type="match status" value="1"/>
</dbReference>
<sequence>MFAPGFPGHGRRALLATATALAGIMLAANATPPLAGPAVAQPPAPLGRWSAEDGRALIDEIAASAGEGLDPADYQAGALAAELERSGGGGGADFDRMADAAALKLAHDYLLGAVEDKAAYDWHIARGDDDPTRLAAGLRQAVAAGTVRRWLRSLLPGDARYAALRTAYAETPEGNFILRGRLRANLERWRWMPRELGPDHIYVNVPSYTLQLVERGRTVAEHVVVVGAKATPTPAIGYAAQSVVLNPWWTPPKSIKVSGKGFVRDGATWRQPPGPRNALGRVKIDLPNPHAIYLHDTPVKVYFEKPSRAYSHGCIRVQDAERLAAELVKLDGGSDAAVTQGLKTYRTQTLKLREARPVWLVYFTVDVRADGQLQVLDDPYNRDTRLIAQLEKPVRLAMR</sequence>
<evidence type="ECO:0000256" key="8">
    <source>
        <dbReference type="SAM" id="SignalP"/>
    </source>
</evidence>
<feature type="signal peptide" evidence="8">
    <location>
        <begin position="1"/>
        <end position="30"/>
    </location>
</feature>
<dbReference type="UniPathway" id="UPA00219"/>
<evidence type="ECO:0000256" key="1">
    <source>
        <dbReference type="ARBA" id="ARBA00004752"/>
    </source>
</evidence>
<evidence type="ECO:0000256" key="7">
    <source>
        <dbReference type="PROSITE-ProRule" id="PRU01373"/>
    </source>
</evidence>
<dbReference type="InterPro" id="IPR006311">
    <property type="entry name" value="TAT_signal"/>
</dbReference>
<comment type="pathway">
    <text evidence="1 7">Cell wall biogenesis; peptidoglycan biosynthesis.</text>
</comment>
<accession>A0A6I4IYN7</accession>
<evidence type="ECO:0000259" key="9">
    <source>
        <dbReference type="PROSITE" id="PS52029"/>
    </source>
</evidence>
<proteinExistence type="inferred from homology"/>
<evidence type="ECO:0000256" key="3">
    <source>
        <dbReference type="ARBA" id="ARBA00022679"/>
    </source>
</evidence>
<comment type="caution">
    <text evidence="10">The sequence shown here is derived from an EMBL/GenBank/DDBJ whole genome shotgun (WGS) entry which is preliminary data.</text>
</comment>
<dbReference type="GO" id="GO:0016740">
    <property type="term" value="F:transferase activity"/>
    <property type="evidence" value="ECO:0007669"/>
    <property type="project" value="UniProtKB-KW"/>
</dbReference>
<evidence type="ECO:0000256" key="4">
    <source>
        <dbReference type="ARBA" id="ARBA00022960"/>
    </source>
</evidence>
<dbReference type="GO" id="GO:0008360">
    <property type="term" value="P:regulation of cell shape"/>
    <property type="evidence" value="ECO:0007669"/>
    <property type="project" value="UniProtKB-UniRule"/>
</dbReference>
<dbReference type="PROSITE" id="PS51318">
    <property type="entry name" value="TAT"/>
    <property type="match status" value="1"/>
</dbReference>
<dbReference type="SUPFAM" id="SSF141523">
    <property type="entry name" value="L,D-transpeptidase catalytic domain-like"/>
    <property type="match status" value="1"/>
</dbReference>
<keyword evidence="5 7" id="KW-0573">Peptidoglycan synthesis</keyword>
<feature type="domain" description="L,D-TPase catalytic" evidence="9">
    <location>
        <begin position="199"/>
        <end position="339"/>
    </location>
</feature>
<dbReference type="Pfam" id="PF03734">
    <property type="entry name" value="YkuD"/>
    <property type="match status" value="1"/>
</dbReference>